<evidence type="ECO:0000259" key="6">
    <source>
        <dbReference type="Pfam" id="PF00152"/>
    </source>
</evidence>
<keyword evidence="5" id="KW-0030">Aminoacyl-tRNA synthetase</keyword>
<accession>A0A381Z732</accession>
<evidence type="ECO:0000256" key="5">
    <source>
        <dbReference type="ARBA" id="ARBA00023146"/>
    </source>
</evidence>
<evidence type="ECO:0000313" key="8">
    <source>
        <dbReference type="EMBL" id="SVA84741.1"/>
    </source>
</evidence>
<dbReference type="GO" id="GO:0006421">
    <property type="term" value="P:asparaginyl-tRNA aminoacylation"/>
    <property type="evidence" value="ECO:0007669"/>
    <property type="project" value="TreeGrafter"/>
</dbReference>
<keyword evidence="3" id="KW-0067">ATP-binding</keyword>
<dbReference type="EMBL" id="UINC01020103">
    <property type="protein sequence ID" value="SVA84741.1"/>
    <property type="molecule type" value="Genomic_DNA"/>
</dbReference>
<feature type="domain" description="Aminoacyl-tRNA synthetase class II (D/K/N)" evidence="6">
    <location>
        <begin position="114"/>
        <end position="212"/>
    </location>
</feature>
<keyword evidence="4" id="KW-0648">Protein biosynthesis</keyword>
<keyword evidence="1" id="KW-0436">Ligase</keyword>
<protein>
    <recommendedName>
        <fullName evidence="9">Asparagine--tRNA ligase</fullName>
    </recommendedName>
</protein>
<evidence type="ECO:0000259" key="7">
    <source>
        <dbReference type="Pfam" id="PF01336"/>
    </source>
</evidence>
<evidence type="ECO:0000256" key="1">
    <source>
        <dbReference type="ARBA" id="ARBA00022598"/>
    </source>
</evidence>
<dbReference type="AlphaFoldDB" id="A0A381Z732"/>
<organism evidence="8">
    <name type="scientific">marine metagenome</name>
    <dbReference type="NCBI Taxonomy" id="408172"/>
    <lineage>
        <taxon>unclassified sequences</taxon>
        <taxon>metagenomes</taxon>
        <taxon>ecological metagenomes</taxon>
    </lineage>
</organism>
<dbReference type="SUPFAM" id="SSF55681">
    <property type="entry name" value="Class II aaRS and biotin synthetases"/>
    <property type="match status" value="1"/>
</dbReference>
<gene>
    <name evidence="8" type="ORF">METZ01_LOCUS137595</name>
</gene>
<reference evidence="8" key="1">
    <citation type="submission" date="2018-05" db="EMBL/GenBank/DDBJ databases">
        <authorList>
            <person name="Lanie J.A."/>
            <person name="Ng W.-L."/>
            <person name="Kazmierczak K.M."/>
            <person name="Andrzejewski T.M."/>
            <person name="Davidsen T.M."/>
            <person name="Wayne K.J."/>
            <person name="Tettelin H."/>
            <person name="Glass J.I."/>
            <person name="Rusch D."/>
            <person name="Podicherti R."/>
            <person name="Tsui H.-C.T."/>
            <person name="Winkler M.E."/>
        </authorList>
    </citation>
    <scope>NUCLEOTIDE SEQUENCE</scope>
</reference>
<keyword evidence="2" id="KW-0547">Nucleotide-binding</keyword>
<feature type="domain" description="OB" evidence="7">
    <location>
        <begin position="19"/>
        <end position="97"/>
    </location>
</feature>
<dbReference type="InterPro" id="IPR045864">
    <property type="entry name" value="aa-tRNA-synth_II/BPL/LPL"/>
</dbReference>
<dbReference type="GO" id="GO:0003676">
    <property type="term" value="F:nucleic acid binding"/>
    <property type="evidence" value="ECO:0007669"/>
    <property type="project" value="InterPro"/>
</dbReference>
<evidence type="ECO:0000256" key="3">
    <source>
        <dbReference type="ARBA" id="ARBA00022840"/>
    </source>
</evidence>
<evidence type="ECO:0008006" key="9">
    <source>
        <dbReference type="Google" id="ProtNLM"/>
    </source>
</evidence>
<dbReference type="PANTHER" id="PTHR22594">
    <property type="entry name" value="ASPARTYL/LYSYL-TRNA SYNTHETASE"/>
    <property type="match status" value="1"/>
</dbReference>
<evidence type="ECO:0000256" key="2">
    <source>
        <dbReference type="ARBA" id="ARBA00022741"/>
    </source>
</evidence>
<evidence type="ECO:0000256" key="4">
    <source>
        <dbReference type="ARBA" id="ARBA00022917"/>
    </source>
</evidence>
<dbReference type="GO" id="GO:0005524">
    <property type="term" value="F:ATP binding"/>
    <property type="evidence" value="ECO:0007669"/>
    <property type="project" value="UniProtKB-KW"/>
</dbReference>
<dbReference type="GO" id="GO:0004812">
    <property type="term" value="F:aminoacyl-tRNA ligase activity"/>
    <property type="evidence" value="ECO:0007669"/>
    <property type="project" value="UniProtKB-KW"/>
</dbReference>
<feature type="non-terminal residue" evidence="8">
    <location>
        <position position="212"/>
    </location>
</feature>
<dbReference type="InterPro" id="IPR004364">
    <property type="entry name" value="Aa-tRNA-synt_II"/>
</dbReference>
<dbReference type="PANTHER" id="PTHR22594:SF34">
    <property type="entry name" value="ASPARAGINE--TRNA LIGASE, MITOCHONDRIAL-RELATED"/>
    <property type="match status" value="1"/>
</dbReference>
<name>A0A381Z732_9ZZZZ</name>
<sequence>MSDINITIAQLKDHEGKEVSLNGWVYNMRSIGKIWFLILRDGTGLVQCVVVKAETEKEVFELENTLTQESSVTVTGTVRSEPRSVGGYELGVSQITVHQIAEEYPISHKEHGTDFLMSNRHLWLRSKNQNAILRVRHQVIKATRDFYDNNGFTLMDSPILTANSVEGTSTLFELDYFDRSAYLTQSGQLYGESSAMAFGKVYVFGPTFRAEK</sequence>
<dbReference type="Pfam" id="PF01336">
    <property type="entry name" value="tRNA_anti-codon"/>
    <property type="match status" value="1"/>
</dbReference>
<dbReference type="Gene3D" id="2.40.50.140">
    <property type="entry name" value="Nucleic acid-binding proteins"/>
    <property type="match status" value="1"/>
</dbReference>
<proteinExistence type="predicted"/>
<dbReference type="InterPro" id="IPR004365">
    <property type="entry name" value="NA-bd_OB_tRNA"/>
</dbReference>
<dbReference type="InterPro" id="IPR012340">
    <property type="entry name" value="NA-bd_OB-fold"/>
</dbReference>
<dbReference type="Gene3D" id="3.30.930.10">
    <property type="entry name" value="Bira Bifunctional Protein, Domain 2"/>
    <property type="match status" value="1"/>
</dbReference>
<dbReference type="Pfam" id="PF00152">
    <property type="entry name" value="tRNA-synt_2"/>
    <property type="match status" value="1"/>
</dbReference>
<dbReference type="SUPFAM" id="SSF50249">
    <property type="entry name" value="Nucleic acid-binding proteins"/>
    <property type="match status" value="1"/>
</dbReference>